<dbReference type="Gene3D" id="3.40.50.790">
    <property type="match status" value="1"/>
</dbReference>
<dbReference type="GO" id="GO:0003735">
    <property type="term" value="F:structural constituent of ribosome"/>
    <property type="evidence" value="ECO:0007669"/>
    <property type="project" value="InterPro"/>
</dbReference>
<evidence type="ECO:0000256" key="3">
    <source>
        <dbReference type="ARBA" id="ARBA00023274"/>
    </source>
</evidence>
<accession>X6NWW4</accession>
<gene>
    <name evidence="4" type="ORF">RFI_07340</name>
</gene>
<protein>
    <submittedName>
        <fullName evidence="4">60S ribosomal protein L10A</fullName>
    </submittedName>
</protein>
<dbReference type="GO" id="GO:0003723">
    <property type="term" value="F:RNA binding"/>
    <property type="evidence" value="ECO:0007669"/>
    <property type="project" value="InterPro"/>
</dbReference>
<dbReference type="Gene3D" id="3.30.190.20">
    <property type="match status" value="1"/>
</dbReference>
<dbReference type="PANTHER" id="PTHR36427:SF3">
    <property type="entry name" value="LARGE RIBOSOMAL SUBUNIT PROTEIN UL1M"/>
    <property type="match status" value="1"/>
</dbReference>
<dbReference type="EMBL" id="ASPP01005847">
    <property type="protein sequence ID" value="ETO29782.1"/>
    <property type="molecule type" value="Genomic_DNA"/>
</dbReference>
<dbReference type="SUPFAM" id="SSF56808">
    <property type="entry name" value="Ribosomal protein L1"/>
    <property type="match status" value="1"/>
</dbReference>
<dbReference type="PANTHER" id="PTHR36427">
    <property type="entry name" value="54S RIBOSOMAL PROTEIN L1, MITOCHONDRIAL"/>
    <property type="match status" value="1"/>
</dbReference>
<sequence>MCVPINSKKLHQEILKDSIAALLHHSKNVKKRQFVETVEIHFGLKNFDPARDKRLQGQTSLPHAPRKKFRCLVLGNEEHLDEAKALGLDSRSLDELKKINRDKKIVKNLAKSYDQLIASATIIRQVPRLLGPTLNKMGKFPAAMRPNEKIQERVEGMNKQVKFSVKFKVGAPMCMSGPVGHVEMTPEQLEENITATVNYVISLMKKSWQNVKKVKFFTLVRNKMSIHINF</sequence>
<dbReference type="FunFam" id="3.40.50.790:FF:000005">
    <property type="entry name" value="50S ribosomal protein L1"/>
    <property type="match status" value="1"/>
</dbReference>
<dbReference type="OMA" id="GPRNKMP"/>
<dbReference type="PIRSF" id="PIRSF002155">
    <property type="entry name" value="Ribosomal_L1"/>
    <property type="match status" value="1"/>
</dbReference>
<evidence type="ECO:0000256" key="2">
    <source>
        <dbReference type="ARBA" id="ARBA00022980"/>
    </source>
</evidence>
<evidence type="ECO:0000313" key="5">
    <source>
        <dbReference type="Proteomes" id="UP000023152"/>
    </source>
</evidence>
<evidence type="ECO:0000313" key="4">
    <source>
        <dbReference type="EMBL" id="ETO29782.1"/>
    </source>
</evidence>
<evidence type="ECO:0000256" key="1">
    <source>
        <dbReference type="ARBA" id="ARBA00010531"/>
    </source>
</evidence>
<dbReference type="GO" id="GO:0006412">
    <property type="term" value="P:translation"/>
    <property type="evidence" value="ECO:0007669"/>
    <property type="project" value="InterPro"/>
</dbReference>
<keyword evidence="3" id="KW-0687">Ribonucleoprotein</keyword>
<comment type="similarity">
    <text evidence="1">Belongs to the universal ribosomal protein uL1 family.</text>
</comment>
<dbReference type="OrthoDB" id="2449818at2759"/>
<dbReference type="Pfam" id="PF00687">
    <property type="entry name" value="Ribosomal_L1"/>
    <property type="match status" value="1"/>
</dbReference>
<proteinExistence type="inferred from homology"/>
<dbReference type="CDD" id="cd00403">
    <property type="entry name" value="Ribosomal_L1"/>
    <property type="match status" value="1"/>
</dbReference>
<keyword evidence="2 4" id="KW-0689">Ribosomal protein</keyword>
<organism evidence="4 5">
    <name type="scientific">Reticulomyxa filosa</name>
    <dbReference type="NCBI Taxonomy" id="46433"/>
    <lineage>
        <taxon>Eukaryota</taxon>
        <taxon>Sar</taxon>
        <taxon>Rhizaria</taxon>
        <taxon>Retaria</taxon>
        <taxon>Foraminifera</taxon>
        <taxon>Monothalamids</taxon>
        <taxon>Reticulomyxidae</taxon>
        <taxon>Reticulomyxa</taxon>
    </lineage>
</organism>
<dbReference type="InterPro" id="IPR002143">
    <property type="entry name" value="Ribosomal_uL1"/>
</dbReference>
<name>X6NWW4_RETFI</name>
<dbReference type="AlphaFoldDB" id="X6NWW4"/>
<dbReference type="InterPro" id="IPR023674">
    <property type="entry name" value="Ribosomal_uL1-like"/>
</dbReference>
<dbReference type="InterPro" id="IPR028364">
    <property type="entry name" value="Ribosomal_uL1/biogenesis"/>
</dbReference>
<dbReference type="InterPro" id="IPR016095">
    <property type="entry name" value="Ribosomal_uL1_3-a/b-sand"/>
</dbReference>
<keyword evidence="5" id="KW-1185">Reference proteome</keyword>
<dbReference type="GO" id="GO:0015934">
    <property type="term" value="C:large ribosomal subunit"/>
    <property type="evidence" value="ECO:0007669"/>
    <property type="project" value="InterPro"/>
</dbReference>
<reference evidence="4 5" key="1">
    <citation type="journal article" date="2013" name="Curr. Biol.">
        <title>The Genome of the Foraminiferan Reticulomyxa filosa.</title>
        <authorList>
            <person name="Glockner G."/>
            <person name="Hulsmann N."/>
            <person name="Schleicher M."/>
            <person name="Noegel A.A."/>
            <person name="Eichinger L."/>
            <person name="Gallinger C."/>
            <person name="Pawlowski J."/>
            <person name="Sierra R."/>
            <person name="Euteneuer U."/>
            <person name="Pillet L."/>
            <person name="Moustafa A."/>
            <person name="Platzer M."/>
            <person name="Groth M."/>
            <person name="Szafranski K."/>
            <person name="Schliwa M."/>
        </authorList>
    </citation>
    <scope>NUCLEOTIDE SEQUENCE [LARGE SCALE GENOMIC DNA]</scope>
</reference>
<comment type="caution">
    <text evidence="4">The sequence shown here is derived from an EMBL/GenBank/DDBJ whole genome shotgun (WGS) entry which is preliminary data.</text>
</comment>
<dbReference type="Proteomes" id="UP000023152">
    <property type="component" value="Unassembled WGS sequence"/>
</dbReference>